<dbReference type="EMBL" id="NPDV01000023">
    <property type="protein sequence ID" value="PJZ51511.1"/>
    <property type="molecule type" value="Genomic_DNA"/>
</dbReference>
<evidence type="ECO:0000313" key="5">
    <source>
        <dbReference type="Proteomes" id="UP000232188"/>
    </source>
</evidence>
<proteinExistence type="predicted"/>
<dbReference type="AlphaFoldDB" id="A0A2M9YIZ5"/>
<protein>
    <submittedName>
        <fullName evidence="2">Uncharacterized protein</fullName>
    </submittedName>
</protein>
<name>A0A2M9YIZ5_9LEPT</name>
<evidence type="ECO:0000313" key="2">
    <source>
        <dbReference type="EMBL" id="PJZ51511.1"/>
    </source>
</evidence>
<gene>
    <name evidence="3" type="ORF">CH376_12395</name>
    <name evidence="2" type="ORF">CH380_19690</name>
</gene>
<accession>A0A2M9YIZ5</accession>
<keyword evidence="1" id="KW-0812">Transmembrane</keyword>
<keyword evidence="1" id="KW-0472">Membrane</keyword>
<evidence type="ECO:0000313" key="3">
    <source>
        <dbReference type="EMBL" id="PJZ61581.1"/>
    </source>
</evidence>
<organism evidence="2 5">
    <name type="scientific">Leptospira adleri</name>
    <dbReference type="NCBI Taxonomy" id="2023186"/>
    <lineage>
        <taxon>Bacteria</taxon>
        <taxon>Pseudomonadati</taxon>
        <taxon>Spirochaetota</taxon>
        <taxon>Spirochaetia</taxon>
        <taxon>Leptospirales</taxon>
        <taxon>Leptospiraceae</taxon>
        <taxon>Leptospira</taxon>
    </lineage>
</organism>
<dbReference type="Proteomes" id="UP000232149">
    <property type="component" value="Unassembled WGS sequence"/>
</dbReference>
<evidence type="ECO:0000313" key="4">
    <source>
        <dbReference type="Proteomes" id="UP000232149"/>
    </source>
</evidence>
<dbReference type="EMBL" id="NPDU01000029">
    <property type="protein sequence ID" value="PJZ61581.1"/>
    <property type="molecule type" value="Genomic_DNA"/>
</dbReference>
<evidence type="ECO:0000256" key="1">
    <source>
        <dbReference type="SAM" id="Phobius"/>
    </source>
</evidence>
<feature type="transmembrane region" description="Helical" evidence="1">
    <location>
        <begin position="62"/>
        <end position="81"/>
    </location>
</feature>
<comment type="caution">
    <text evidence="2">The sequence shown here is derived from an EMBL/GenBank/DDBJ whole genome shotgun (WGS) entry which is preliminary data.</text>
</comment>
<keyword evidence="4" id="KW-1185">Reference proteome</keyword>
<sequence length="96" mass="11237">MKSRIRNRIDLFFWRIKASRFSSKTLIDNEGWRLVIRNHWSHWFNGFPFFALSFERGTGNGSVLVLNAGFIGFVFVLFIYSKSSIGSQGKKVWKQT</sequence>
<reference evidence="4 5" key="1">
    <citation type="submission" date="2017-07" db="EMBL/GenBank/DDBJ databases">
        <title>Leptospira spp. isolated from tropical soils.</title>
        <authorList>
            <person name="Thibeaux R."/>
            <person name="Iraola G."/>
            <person name="Ferres I."/>
            <person name="Bierque E."/>
            <person name="Girault D."/>
            <person name="Soupe-Gilbert M.-E."/>
            <person name="Picardeau M."/>
            <person name="Goarant C."/>
        </authorList>
    </citation>
    <scope>NUCLEOTIDE SEQUENCE [LARGE SCALE GENOMIC DNA]</scope>
    <source>
        <strain evidence="2 5">FH2-B-C1</strain>
        <strain evidence="3 4">FH2-B-D1</strain>
    </source>
</reference>
<keyword evidence="1" id="KW-1133">Transmembrane helix</keyword>
<dbReference type="Proteomes" id="UP000232188">
    <property type="component" value="Unassembled WGS sequence"/>
</dbReference>